<dbReference type="InterPro" id="IPR000524">
    <property type="entry name" value="Tscrpt_reg_HTH_GntR"/>
</dbReference>
<dbReference type="InterPro" id="IPR036388">
    <property type="entry name" value="WH-like_DNA-bd_sf"/>
</dbReference>
<dbReference type="SUPFAM" id="SSF48008">
    <property type="entry name" value="GntR ligand-binding domain-like"/>
    <property type="match status" value="1"/>
</dbReference>
<evidence type="ECO:0000256" key="3">
    <source>
        <dbReference type="ARBA" id="ARBA00023163"/>
    </source>
</evidence>
<name>A0ABP4MIS0_9ACTN</name>
<organism evidence="5 6">
    <name type="scientific">Kribbella lupini</name>
    <dbReference type="NCBI Taxonomy" id="291602"/>
    <lineage>
        <taxon>Bacteria</taxon>
        <taxon>Bacillati</taxon>
        <taxon>Actinomycetota</taxon>
        <taxon>Actinomycetes</taxon>
        <taxon>Propionibacteriales</taxon>
        <taxon>Kribbellaceae</taxon>
        <taxon>Kribbella</taxon>
    </lineage>
</organism>
<sequence length="236" mass="25480">MRVTAPVRRHTDPMALTDEAIVKIKEMITSGELGPGDRLPKEADLAARLGLSRNSLREAVKALTLVNVLDVRHGDGTYVTSLTSAHLLDALSFMVDLHRDDSVLQFFEVRRLLEPGVAALAAARISPEQLTNLRLLTSDLSPAADVDELVVNDLRFHRGIAEATGNAVVCSLLDGVSGATQRARIWRGVTQAGAVERTLAEHTAILDALEQGDAEAARAWMTAHIAGVESWLRKAP</sequence>
<keyword evidence="1" id="KW-0805">Transcription regulation</keyword>
<comment type="caution">
    <text evidence="5">The sequence shown here is derived from an EMBL/GenBank/DDBJ whole genome shotgun (WGS) entry which is preliminary data.</text>
</comment>
<gene>
    <name evidence="5" type="ORF">GCM10009741_55860</name>
</gene>
<keyword evidence="2" id="KW-0238">DNA-binding</keyword>
<dbReference type="Pfam" id="PF07729">
    <property type="entry name" value="FCD"/>
    <property type="match status" value="1"/>
</dbReference>
<keyword evidence="3" id="KW-0804">Transcription</keyword>
<dbReference type="InterPro" id="IPR008920">
    <property type="entry name" value="TF_FadR/GntR_C"/>
</dbReference>
<evidence type="ECO:0000256" key="2">
    <source>
        <dbReference type="ARBA" id="ARBA00023125"/>
    </source>
</evidence>
<dbReference type="Gene3D" id="1.20.120.530">
    <property type="entry name" value="GntR ligand-binding domain-like"/>
    <property type="match status" value="1"/>
</dbReference>
<dbReference type="PANTHER" id="PTHR43537">
    <property type="entry name" value="TRANSCRIPTIONAL REGULATOR, GNTR FAMILY"/>
    <property type="match status" value="1"/>
</dbReference>
<dbReference type="InterPro" id="IPR036390">
    <property type="entry name" value="WH_DNA-bd_sf"/>
</dbReference>
<keyword evidence="6" id="KW-1185">Reference proteome</keyword>
<dbReference type="SMART" id="SM00895">
    <property type="entry name" value="FCD"/>
    <property type="match status" value="1"/>
</dbReference>
<dbReference type="Proteomes" id="UP001500363">
    <property type="component" value="Unassembled WGS sequence"/>
</dbReference>
<dbReference type="InterPro" id="IPR011711">
    <property type="entry name" value="GntR_C"/>
</dbReference>
<reference evidence="6" key="1">
    <citation type="journal article" date="2019" name="Int. J. Syst. Evol. Microbiol.">
        <title>The Global Catalogue of Microorganisms (GCM) 10K type strain sequencing project: providing services to taxonomists for standard genome sequencing and annotation.</title>
        <authorList>
            <consortium name="The Broad Institute Genomics Platform"/>
            <consortium name="The Broad Institute Genome Sequencing Center for Infectious Disease"/>
            <person name="Wu L."/>
            <person name="Ma J."/>
        </authorList>
    </citation>
    <scope>NUCLEOTIDE SEQUENCE [LARGE SCALE GENOMIC DNA]</scope>
    <source>
        <strain evidence="6">JCM 14303</strain>
    </source>
</reference>
<dbReference type="SMART" id="SM00345">
    <property type="entry name" value="HTH_GNTR"/>
    <property type="match status" value="1"/>
</dbReference>
<dbReference type="EMBL" id="BAAANC010000003">
    <property type="protein sequence ID" value="GAA1545258.1"/>
    <property type="molecule type" value="Genomic_DNA"/>
</dbReference>
<evidence type="ECO:0000313" key="5">
    <source>
        <dbReference type="EMBL" id="GAA1545258.1"/>
    </source>
</evidence>
<dbReference type="CDD" id="cd07377">
    <property type="entry name" value="WHTH_GntR"/>
    <property type="match status" value="1"/>
</dbReference>
<evidence type="ECO:0000313" key="6">
    <source>
        <dbReference type="Proteomes" id="UP001500363"/>
    </source>
</evidence>
<protein>
    <submittedName>
        <fullName evidence="5">FadR/GntR family transcriptional regulator</fullName>
    </submittedName>
</protein>
<feature type="domain" description="HTH gntR-type" evidence="4">
    <location>
        <begin position="14"/>
        <end position="82"/>
    </location>
</feature>
<evidence type="ECO:0000256" key="1">
    <source>
        <dbReference type="ARBA" id="ARBA00023015"/>
    </source>
</evidence>
<dbReference type="SUPFAM" id="SSF46785">
    <property type="entry name" value="Winged helix' DNA-binding domain"/>
    <property type="match status" value="1"/>
</dbReference>
<dbReference type="PRINTS" id="PR00035">
    <property type="entry name" value="HTHGNTR"/>
</dbReference>
<dbReference type="Pfam" id="PF00392">
    <property type="entry name" value="GntR"/>
    <property type="match status" value="1"/>
</dbReference>
<accession>A0ABP4MIS0</accession>
<dbReference type="PANTHER" id="PTHR43537:SF5">
    <property type="entry name" value="UXU OPERON TRANSCRIPTIONAL REGULATOR"/>
    <property type="match status" value="1"/>
</dbReference>
<dbReference type="Gene3D" id="1.10.10.10">
    <property type="entry name" value="Winged helix-like DNA-binding domain superfamily/Winged helix DNA-binding domain"/>
    <property type="match status" value="1"/>
</dbReference>
<proteinExistence type="predicted"/>
<evidence type="ECO:0000259" key="4">
    <source>
        <dbReference type="PROSITE" id="PS50949"/>
    </source>
</evidence>
<dbReference type="PROSITE" id="PS50949">
    <property type="entry name" value="HTH_GNTR"/>
    <property type="match status" value="1"/>
</dbReference>